<dbReference type="EMBL" id="CM024792">
    <property type="protein sequence ID" value="KAG8003263.1"/>
    <property type="molecule type" value="Genomic_DNA"/>
</dbReference>
<evidence type="ECO:0000313" key="2">
    <source>
        <dbReference type="Proteomes" id="UP000805704"/>
    </source>
</evidence>
<comment type="caution">
    <text evidence="1">The sequence shown here is derived from an EMBL/GenBank/DDBJ whole genome shotgun (WGS) entry which is preliminary data.</text>
</comment>
<name>A0ACB7EM35_NIBAL</name>
<accession>A0ACB7EM35</accession>
<sequence>MSKYDGELTQREQELMKMRRDSDTKAAELAKMEKMLQQTKNLLDKKTGSGSESMGYQENMVEDLEEKVRSSRRYRRNSLHHTQMLESQMKTVKGELVGTLDHLQELRNVLRRSQQKAEERKATMEKLAAGLSQHWVEHSQGSNYKVYRCMAYVFFVFGCGEWHSFLSNTVHRSLAPGGVASGFKHVVTNDANTQRLLHVKGRRQVRANEVDMSWSSFNNEDCFIIVLGKTIYHWSGSKSNAYERLKTTELAIAIRDNEKKGRANLELIDEGSEPEEVIKVLGPKPDLPSASSDDASADKTNKNIASLYMISDAAGSMKTTLVADKNPFKQDMLSQDECYILDNGANNKIFVWKGRNANADERKAGFSAANKFIQDKNYPPNTQIRVMPAGGETTIFKQFFFNWLDKDETTGPSQAYIIGSIARVEQIPFDASKLHSDTSMAAQHGMVDDGSGKVQIWRVEGSDKVEVDPSTYGQFFGGDCYLVLYSYNDGGREKHIIYTWQGQKCTKDELTASAFLTVTLDDSMGGVATQVRVTQGQEPPHLVSLFKDKPLVISLGGTCRTGGESKPASTRLFHIRLSSTKATRAVEVQPTASSLNTNDAFVLKTPDSLFLWKGKGGTPEEMTAAKYVADLLGGTVTEVEETKEPDGFWAALGGKGDYQTSKSLRKTIKAPRLFACSNKTGRLIAEEVLGEFTQMDLASDDVMVLDVWDQIFIWVGKDANETEKAGSPKIAQDYVNSDPSGRSGVAITTIKQGAEPSSFTGWFHAWDPKLWDKNLLECIQARIKKQ</sequence>
<proteinExistence type="predicted"/>
<dbReference type="Proteomes" id="UP000805704">
    <property type="component" value="Chromosome 4"/>
</dbReference>
<organism evidence="1 2">
    <name type="scientific">Nibea albiflora</name>
    <name type="common">Yellow drum</name>
    <name type="synonym">Corvina albiflora</name>
    <dbReference type="NCBI Taxonomy" id="240163"/>
    <lineage>
        <taxon>Eukaryota</taxon>
        <taxon>Metazoa</taxon>
        <taxon>Chordata</taxon>
        <taxon>Craniata</taxon>
        <taxon>Vertebrata</taxon>
        <taxon>Euteleostomi</taxon>
        <taxon>Actinopterygii</taxon>
        <taxon>Neopterygii</taxon>
        <taxon>Teleostei</taxon>
        <taxon>Neoteleostei</taxon>
        <taxon>Acanthomorphata</taxon>
        <taxon>Eupercaria</taxon>
        <taxon>Sciaenidae</taxon>
        <taxon>Nibea</taxon>
    </lineage>
</organism>
<reference evidence="1" key="1">
    <citation type="submission" date="2020-04" db="EMBL/GenBank/DDBJ databases">
        <title>A chromosome-scale assembly and high-density genetic map of the yellow drum (Nibea albiflora) genome.</title>
        <authorList>
            <person name="Xu D."/>
            <person name="Zhang W."/>
            <person name="Chen R."/>
            <person name="Tan P."/>
            <person name="Wang L."/>
            <person name="Song H."/>
            <person name="Tian L."/>
            <person name="Zhu Q."/>
            <person name="Wang B."/>
        </authorList>
    </citation>
    <scope>NUCLEOTIDE SEQUENCE</scope>
    <source>
        <strain evidence="1">ZJHYS-2018</strain>
    </source>
</reference>
<protein>
    <submittedName>
        <fullName evidence="1">Gelsolin</fullName>
    </submittedName>
</protein>
<evidence type="ECO:0000313" key="1">
    <source>
        <dbReference type="EMBL" id="KAG8003263.1"/>
    </source>
</evidence>
<keyword evidence="2" id="KW-1185">Reference proteome</keyword>
<gene>
    <name evidence="1" type="primary">GSN.2</name>
    <name evidence="1" type="ORF">GBF38_007686</name>
</gene>